<dbReference type="GO" id="GO:0016491">
    <property type="term" value="F:oxidoreductase activity"/>
    <property type="evidence" value="ECO:0007669"/>
    <property type="project" value="InterPro"/>
</dbReference>
<accession>A0A3Q9C5P0</accession>
<dbReference type="KEGG" id="saqu:EJC51_43455"/>
<dbReference type="SUPFAM" id="SSF55469">
    <property type="entry name" value="FMN-dependent nitroreductase-like"/>
    <property type="match status" value="1"/>
</dbReference>
<dbReference type="Proteomes" id="UP000280197">
    <property type="component" value="Chromosome"/>
</dbReference>
<dbReference type="EMBL" id="CP034463">
    <property type="protein sequence ID" value="AZP22350.1"/>
    <property type="molecule type" value="Genomic_DNA"/>
</dbReference>
<gene>
    <name evidence="1" type="ORF">EJC51_43455</name>
</gene>
<dbReference type="InterPro" id="IPR000415">
    <property type="entry name" value="Nitroreductase-like"/>
</dbReference>
<dbReference type="AlphaFoldDB" id="A0A3Q9C5P0"/>
<sequence length="340" mass="37599">MTETDSTPTYPLDRLRRVAETAARAANAHNTQPWDLRYRTDHVELGWRAEYALGPSDPSHRDLRLSLGTYLETLLICAAEAGMALRFEPDYDARTARVGRIVPGEWLEPSTRSVADVEARRVWRGAWTSQQVPGAVIDRCLKTAEEAGFRVAVVPTDAARPLLVRAYHWFFGHAGIARELLAWARLSPRHPDYRRDGLNDVMLVLNKAEAAAMRTFFTPAVYRALRPLGLVRLLTTLSSSATSGDGIVMVVLGQGDDPAGEVEAGRLVTRLWLDLFRDGIYVHPQSHVIDCPGTVGELARLCGARGGERPLVFFRVGYPTVDPSARPRHPRRGEAATTAS</sequence>
<name>A0A3Q9C5P0_9ACTN</name>
<dbReference type="Gene3D" id="3.40.109.10">
    <property type="entry name" value="NADH Oxidase"/>
    <property type="match status" value="1"/>
</dbReference>
<keyword evidence="2" id="KW-1185">Reference proteome</keyword>
<proteinExistence type="predicted"/>
<evidence type="ECO:0000313" key="1">
    <source>
        <dbReference type="EMBL" id="AZP22350.1"/>
    </source>
</evidence>
<evidence type="ECO:0008006" key="3">
    <source>
        <dbReference type="Google" id="ProtNLM"/>
    </source>
</evidence>
<organism evidence="1 2">
    <name type="scientific">Streptomyces aquilus</name>
    <dbReference type="NCBI Taxonomy" id="2548456"/>
    <lineage>
        <taxon>Bacteria</taxon>
        <taxon>Bacillati</taxon>
        <taxon>Actinomycetota</taxon>
        <taxon>Actinomycetes</taxon>
        <taxon>Kitasatosporales</taxon>
        <taxon>Streptomycetaceae</taxon>
        <taxon>Streptomyces</taxon>
    </lineage>
</organism>
<evidence type="ECO:0000313" key="2">
    <source>
        <dbReference type="Proteomes" id="UP000280197"/>
    </source>
</evidence>
<dbReference type="RefSeq" id="WP_126276152.1">
    <property type="nucleotide sequence ID" value="NZ_CP034463.1"/>
</dbReference>
<protein>
    <recommendedName>
        <fullName evidence="3">Nitroreductase</fullName>
    </recommendedName>
</protein>
<reference evidence="1 2" key="1">
    <citation type="submission" date="2018-12" db="EMBL/GenBank/DDBJ databases">
        <authorList>
            <person name="Li K."/>
        </authorList>
    </citation>
    <scope>NUCLEOTIDE SEQUENCE [LARGE SCALE GENOMIC DNA]</scope>
    <source>
        <strain evidence="2">CR22</strain>
    </source>
</reference>